<protein>
    <submittedName>
        <fullName evidence="2">Uncharacterized protein</fullName>
    </submittedName>
</protein>
<feature type="compositionally biased region" description="Basic and acidic residues" evidence="1">
    <location>
        <begin position="27"/>
        <end position="36"/>
    </location>
</feature>
<dbReference type="Proteomes" id="UP000799537">
    <property type="component" value="Unassembled WGS sequence"/>
</dbReference>
<feature type="compositionally biased region" description="Low complexity" evidence="1">
    <location>
        <begin position="13"/>
        <end position="22"/>
    </location>
</feature>
<dbReference type="OrthoDB" id="3883941at2759"/>
<evidence type="ECO:0000313" key="2">
    <source>
        <dbReference type="EMBL" id="KAF2169627.1"/>
    </source>
</evidence>
<keyword evidence="3" id="KW-1185">Reference proteome</keyword>
<gene>
    <name evidence="2" type="ORF">M409DRAFT_20041</name>
</gene>
<sequence length="427" mass="46774">MHSQRMAIRATRGVRVNAPAARRNVRRYADTPRPQEQRPGQPNLNGGSSSSGSSSGGSSGSSTSTLASGAAGGAIASVLVFTAWYQFSGVGKAARSVKQTKAYLDSTAEQLKVQFKENTPEPSEAIETLKQQAYKYAVWIPGGREYVDKVFKDLDIIRNKHGEEVDNIVKDAYGELRSATSKGLNTEAASDVWKILSKYASKLASLSVDAGQDILNNHPSLKSSLGGSFDQLKQFGDNLGPEAKKQVEDTYNEIRDVINQGIKWDTVDRVRKLTQEKVKELQKLGEQAWNQGYEQVKPLLEKNPQVKQLVEQNIDTFKKGNIIEAIDKVKNAAQSGNVGDLQSYIDSAKSKAGNTSFGNLSKWIEQVPGGSQILPQLQKLQEVAQSQGPEAEKLAKDTFADIQKVLEKRSGQVEELYNNAKKEAESR</sequence>
<organism evidence="2 3">
    <name type="scientific">Zasmidium cellare ATCC 36951</name>
    <dbReference type="NCBI Taxonomy" id="1080233"/>
    <lineage>
        <taxon>Eukaryota</taxon>
        <taxon>Fungi</taxon>
        <taxon>Dikarya</taxon>
        <taxon>Ascomycota</taxon>
        <taxon>Pezizomycotina</taxon>
        <taxon>Dothideomycetes</taxon>
        <taxon>Dothideomycetidae</taxon>
        <taxon>Mycosphaerellales</taxon>
        <taxon>Mycosphaerellaceae</taxon>
        <taxon>Zasmidium</taxon>
    </lineage>
</organism>
<dbReference type="EMBL" id="ML993587">
    <property type="protein sequence ID" value="KAF2169627.1"/>
    <property type="molecule type" value="Genomic_DNA"/>
</dbReference>
<feature type="region of interest" description="Disordered" evidence="1">
    <location>
        <begin position="1"/>
        <end position="67"/>
    </location>
</feature>
<dbReference type="GeneID" id="54558474"/>
<dbReference type="RefSeq" id="XP_033670516.1">
    <property type="nucleotide sequence ID" value="XM_033805202.1"/>
</dbReference>
<reference evidence="2" key="1">
    <citation type="journal article" date="2020" name="Stud. Mycol.">
        <title>101 Dothideomycetes genomes: a test case for predicting lifestyles and emergence of pathogens.</title>
        <authorList>
            <person name="Haridas S."/>
            <person name="Albert R."/>
            <person name="Binder M."/>
            <person name="Bloem J."/>
            <person name="Labutti K."/>
            <person name="Salamov A."/>
            <person name="Andreopoulos B."/>
            <person name="Baker S."/>
            <person name="Barry K."/>
            <person name="Bills G."/>
            <person name="Bluhm B."/>
            <person name="Cannon C."/>
            <person name="Castanera R."/>
            <person name="Culley D."/>
            <person name="Daum C."/>
            <person name="Ezra D."/>
            <person name="Gonzalez J."/>
            <person name="Henrissat B."/>
            <person name="Kuo A."/>
            <person name="Liang C."/>
            <person name="Lipzen A."/>
            <person name="Lutzoni F."/>
            <person name="Magnuson J."/>
            <person name="Mondo S."/>
            <person name="Nolan M."/>
            <person name="Ohm R."/>
            <person name="Pangilinan J."/>
            <person name="Park H.-J."/>
            <person name="Ramirez L."/>
            <person name="Alfaro M."/>
            <person name="Sun H."/>
            <person name="Tritt A."/>
            <person name="Yoshinaga Y."/>
            <person name="Zwiers L.-H."/>
            <person name="Turgeon B."/>
            <person name="Goodwin S."/>
            <person name="Spatafora J."/>
            <person name="Crous P."/>
            <person name="Grigoriev I."/>
        </authorList>
    </citation>
    <scope>NUCLEOTIDE SEQUENCE</scope>
    <source>
        <strain evidence="2">ATCC 36951</strain>
    </source>
</reference>
<evidence type="ECO:0000313" key="3">
    <source>
        <dbReference type="Proteomes" id="UP000799537"/>
    </source>
</evidence>
<dbReference type="AlphaFoldDB" id="A0A6A6CQQ4"/>
<name>A0A6A6CQQ4_ZASCE</name>
<evidence type="ECO:0000256" key="1">
    <source>
        <dbReference type="SAM" id="MobiDB-lite"/>
    </source>
</evidence>
<proteinExistence type="predicted"/>
<accession>A0A6A6CQQ4</accession>